<comment type="caution">
    <text evidence="1">The sequence shown here is derived from an EMBL/GenBank/DDBJ whole genome shotgun (WGS) entry which is preliminary data.</text>
</comment>
<reference evidence="1 2" key="1">
    <citation type="submission" date="2018-08" db="EMBL/GenBank/DDBJ databases">
        <title>Meiothermus terrae DSM 26712 genome sequencing project.</title>
        <authorList>
            <person name="Da Costa M.S."/>
            <person name="Albuquerque L."/>
            <person name="Raposo P."/>
            <person name="Froufe H.J.C."/>
            <person name="Barroso C.S."/>
            <person name="Egas C."/>
        </authorList>
    </citation>
    <scope>NUCLEOTIDE SEQUENCE [LARGE SCALE GENOMIC DNA]</scope>
    <source>
        <strain evidence="1 2">DSM 26712</strain>
    </source>
</reference>
<organism evidence="1 2">
    <name type="scientific">Calidithermus terrae</name>
    <dbReference type="NCBI Taxonomy" id="1408545"/>
    <lineage>
        <taxon>Bacteria</taxon>
        <taxon>Thermotogati</taxon>
        <taxon>Deinococcota</taxon>
        <taxon>Deinococci</taxon>
        <taxon>Thermales</taxon>
        <taxon>Thermaceae</taxon>
        <taxon>Calidithermus</taxon>
    </lineage>
</organism>
<protein>
    <submittedName>
        <fullName evidence="1">Uncharacterized protein</fullName>
    </submittedName>
</protein>
<dbReference type="Proteomes" id="UP000265715">
    <property type="component" value="Unassembled WGS sequence"/>
</dbReference>
<sequence>MGVRPQVNPNSLLGLRQGYSLDLATEHHIPMLSLSLHRRGLDLPFERAVELALDRADAVEEDPLPASLHLDPGLARLGEGERVVALPSLEAGVARFLSRSRLDPAEEALEGFVHPLDDVLQDLGVDALVLRQLGAYLGQPPFLLVEAHRFARFLVGLPPLLQGRVVQLAAQRKGALQVFVLGLGGVQAVLERLPSHRPPDACAGTRCSAGWSGLRCSQHSPRRRRASTNDRRPCPAVASETLAGCAEPKRL</sequence>
<accession>A0A399ED17</accession>
<dbReference type="AlphaFoldDB" id="A0A399ED17"/>
<evidence type="ECO:0000313" key="2">
    <source>
        <dbReference type="Proteomes" id="UP000265715"/>
    </source>
</evidence>
<keyword evidence="2" id="KW-1185">Reference proteome</keyword>
<proteinExistence type="predicted"/>
<name>A0A399ED17_9DEIN</name>
<dbReference type="EMBL" id="QXDL01000155">
    <property type="protein sequence ID" value="RIH81706.1"/>
    <property type="molecule type" value="Genomic_DNA"/>
</dbReference>
<gene>
    <name evidence="1" type="ORF">Mterra_03020</name>
</gene>
<evidence type="ECO:0000313" key="1">
    <source>
        <dbReference type="EMBL" id="RIH81706.1"/>
    </source>
</evidence>